<evidence type="ECO:0000256" key="1">
    <source>
        <dbReference type="ARBA" id="ARBA00004141"/>
    </source>
</evidence>
<evidence type="ECO:0000313" key="7">
    <source>
        <dbReference type="Proteomes" id="UP000245207"/>
    </source>
</evidence>
<dbReference type="OrthoDB" id="1865977at2759"/>
<dbReference type="AlphaFoldDB" id="A0A2U1PE56"/>
<dbReference type="STRING" id="35608.A0A2U1PE56"/>
<dbReference type="PANTHER" id="PTHR14110:SF5">
    <property type="entry name" value="OUTER ENVELOPE PORE PROTEIN 16-4, CHLOROPLASTIC"/>
    <property type="match status" value="1"/>
</dbReference>
<protein>
    <recommendedName>
        <fullName evidence="8">Mitochondrial inner membrane translocase subunit Tim17/Tim22/Tim23/peroxisomal protein PMP24</fullName>
    </recommendedName>
</protein>
<comment type="caution">
    <text evidence="6">The sequence shown here is derived from an EMBL/GenBank/DDBJ whole genome shotgun (WGS) entry which is preliminary data.</text>
</comment>
<dbReference type="Pfam" id="PF02466">
    <property type="entry name" value="Tim17"/>
    <property type="match status" value="1"/>
</dbReference>
<name>A0A2U1PE56_ARTAN</name>
<sequence length="196" mass="21422">MDAQWYNDVPCSSIAVESIISVGTGGLIWGSCAGSYDAKLKGLTGIDRASFVNQTCHTLCSYTCSSKTINSFIFYLPCRLRRLANMGFNVVINDMALIFQFKITFINFDRVHQLKSLFCDIHFLLLSCLGLFAGIFSFTRCGIRRYRKKNDWVNALVAGGVAGAAIGAGTRNWKQVAVMAAFLSGVCAIADQSQAI</sequence>
<accession>A0A2U1PE56</accession>
<keyword evidence="3 5" id="KW-1133">Transmembrane helix</keyword>
<evidence type="ECO:0000313" key="6">
    <source>
        <dbReference type="EMBL" id="PWA84028.1"/>
    </source>
</evidence>
<organism evidence="6 7">
    <name type="scientific">Artemisia annua</name>
    <name type="common">Sweet wormwood</name>
    <dbReference type="NCBI Taxonomy" id="35608"/>
    <lineage>
        <taxon>Eukaryota</taxon>
        <taxon>Viridiplantae</taxon>
        <taxon>Streptophyta</taxon>
        <taxon>Embryophyta</taxon>
        <taxon>Tracheophyta</taxon>
        <taxon>Spermatophyta</taxon>
        <taxon>Magnoliopsida</taxon>
        <taxon>eudicotyledons</taxon>
        <taxon>Gunneridae</taxon>
        <taxon>Pentapetalae</taxon>
        <taxon>asterids</taxon>
        <taxon>campanulids</taxon>
        <taxon>Asterales</taxon>
        <taxon>Asteraceae</taxon>
        <taxon>Asteroideae</taxon>
        <taxon>Anthemideae</taxon>
        <taxon>Artemisiinae</taxon>
        <taxon>Artemisia</taxon>
    </lineage>
</organism>
<keyword evidence="7" id="KW-1185">Reference proteome</keyword>
<dbReference type="EMBL" id="PKPP01001277">
    <property type="protein sequence ID" value="PWA84028.1"/>
    <property type="molecule type" value="Genomic_DNA"/>
</dbReference>
<dbReference type="GO" id="GO:0008320">
    <property type="term" value="F:protein transmembrane transporter activity"/>
    <property type="evidence" value="ECO:0007669"/>
    <property type="project" value="TreeGrafter"/>
</dbReference>
<evidence type="ECO:0000256" key="5">
    <source>
        <dbReference type="SAM" id="Phobius"/>
    </source>
</evidence>
<gene>
    <name evidence="6" type="ORF">CTI12_AA162790</name>
</gene>
<dbReference type="Proteomes" id="UP000245207">
    <property type="component" value="Unassembled WGS sequence"/>
</dbReference>
<proteinExistence type="predicted"/>
<keyword evidence="2 5" id="KW-0812">Transmembrane</keyword>
<evidence type="ECO:0000256" key="4">
    <source>
        <dbReference type="ARBA" id="ARBA00023136"/>
    </source>
</evidence>
<evidence type="ECO:0000256" key="3">
    <source>
        <dbReference type="ARBA" id="ARBA00022989"/>
    </source>
</evidence>
<dbReference type="GO" id="GO:0042721">
    <property type="term" value="C:TIM22 mitochondrial import inner membrane insertion complex"/>
    <property type="evidence" value="ECO:0007669"/>
    <property type="project" value="InterPro"/>
</dbReference>
<dbReference type="GO" id="GO:0030943">
    <property type="term" value="F:mitochondrion targeting sequence binding"/>
    <property type="evidence" value="ECO:0007669"/>
    <property type="project" value="TreeGrafter"/>
</dbReference>
<feature type="transmembrane region" description="Helical" evidence="5">
    <location>
        <begin position="121"/>
        <end position="139"/>
    </location>
</feature>
<reference evidence="6 7" key="1">
    <citation type="journal article" date="2018" name="Mol. Plant">
        <title>The genome of Artemisia annua provides insight into the evolution of Asteraceae family and artemisinin biosynthesis.</title>
        <authorList>
            <person name="Shen Q."/>
            <person name="Zhang L."/>
            <person name="Liao Z."/>
            <person name="Wang S."/>
            <person name="Yan T."/>
            <person name="Shi P."/>
            <person name="Liu M."/>
            <person name="Fu X."/>
            <person name="Pan Q."/>
            <person name="Wang Y."/>
            <person name="Lv Z."/>
            <person name="Lu X."/>
            <person name="Zhang F."/>
            <person name="Jiang W."/>
            <person name="Ma Y."/>
            <person name="Chen M."/>
            <person name="Hao X."/>
            <person name="Li L."/>
            <person name="Tang Y."/>
            <person name="Lv G."/>
            <person name="Zhou Y."/>
            <person name="Sun X."/>
            <person name="Brodelius P.E."/>
            <person name="Rose J.K.C."/>
            <person name="Tang K."/>
        </authorList>
    </citation>
    <scope>NUCLEOTIDE SEQUENCE [LARGE SCALE GENOMIC DNA]</scope>
    <source>
        <strain evidence="7">cv. Huhao1</strain>
        <tissue evidence="6">Leaf</tissue>
    </source>
</reference>
<feature type="transmembrane region" description="Helical" evidence="5">
    <location>
        <begin position="83"/>
        <end position="101"/>
    </location>
</feature>
<comment type="subcellular location">
    <subcellularLocation>
        <location evidence="1">Membrane</location>
        <topology evidence="1">Multi-pass membrane protein</topology>
    </subcellularLocation>
</comment>
<dbReference type="InterPro" id="IPR039175">
    <property type="entry name" value="TIM22"/>
</dbReference>
<dbReference type="PANTHER" id="PTHR14110">
    <property type="entry name" value="MITOCHONDRIAL IMPORT INNER MEMBRANE TRANSLOCASE SUBUNIT TIM22"/>
    <property type="match status" value="1"/>
</dbReference>
<dbReference type="GO" id="GO:0045039">
    <property type="term" value="P:protein insertion into mitochondrial inner membrane"/>
    <property type="evidence" value="ECO:0007669"/>
    <property type="project" value="InterPro"/>
</dbReference>
<evidence type="ECO:0000256" key="2">
    <source>
        <dbReference type="ARBA" id="ARBA00022692"/>
    </source>
</evidence>
<keyword evidence="4 5" id="KW-0472">Membrane</keyword>
<evidence type="ECO:0008006" key="8">
    <source>
        <dbReference type="Google" id="ProtNLM"/>
    </source>
</evidence>